<reference evidence="8 9" key="1">
    <citation type="submission" date="2018-01" db="EMBL/GenBank/DDBJ databases">
        <title>The draft genome sequence of Halioglobus lutimaris HF004.</title>
        <authorList>
            <person name="Du Z.-J."/>
            <person name="Shi M.-J."/>
        </authorList>
    </citation>
    <scope>NUCLEOTIDE SEQUENCE [LARGE SCALE GENOMIC DNA]</scope>
    <source>
        <strain evidence="8 9">HF004</strain>
    </source>
</reference>
<name>A0A2N5X546_9GAMM</name>
<keyword evidence="6" id="KW-0812">Transmembrane</keyword>
<keyword evidence="2 6" id="KW-0472">Membrane</keyword>
<comment type="caution">
    <text evidence="8">The sequence shown here is derived from an EMBL/GenBank/DDBJ whole genome shotgun (WGS) entry which is preliminary data.</text>
</comment>
<keyword evidence="1" id="KW-0732">Signal</keyword>
<evidence type="ECO:0000256" key="6">
    <source>
        <dbReference type="SAM" id="Phobius"/>
    </source>
</evidence>
<sequence length="165" mass="17367">MTFLGPGPASGPGPGPGPGESRPPFQVRLAIGKLHAYTAIFTLEGYTMRNRIPGIIALTLCACAGAASAGITISFPLKTGSTDKVNSASYLCEEGEPLSVQYVNSGVNSLAFLTIEGEERAFVNVISGSGARYVSGQYVWWVKGSNATLANDMVEDSMKNCRLQE</sequence>
<dbReference type="AlphaFoldDB" id="A0A2N5X546"/>
<evidence type="ECO:0000313" key="8">
    <source>
        <dbReference type="EMBL" id="PLW69601.1"/>
    </source>
</evidence>
<feature type="region of interest" description="Disordered" evidence="5">
    <location>
        <begin position="1"/>
        <end position="22"/>
    </location>
</feature>
<dbReference type="SUPFAM" id="SSF141488">
    <property type="entry name" value="YdhA-like"/>
    <property type="match status" value="1"/>
</dbReference>
<evidence type="ECO:0000256" key="3">
    <source>
        <dbReference type="ARBA" id="ARBA00023139"/>
    </source>
</evidence>
<dbReference type="InterPro" id="IPR018660">
    <property type="entry name" value="MliC"/>
</dbReference>
<evidence type="ECO:0000313" key="9">
    <source>
        <dbReference type="Proteomes" id="UP000235005"/>
    </source>
</evidence>
<evidence type="ECO:0000259" key="7">
    <source>
        <dbReference type="Pfam" id="PF09864"/>
    </source>
</evidence>
<organism evidence="8 9">
    <name type="scientific">Pseudohalioglobus lutimaris</name>
    <dbReference type="NCBI Taxonomy" id="1737061"/>
    <lineage>
        <taxon>Bacteria</taxon>
        <taxon>Pseudomonadati</taxon>
        <taxon>Pseudomonadota</taxon>
        <taxon>Gammaproteobacteria</taxon>
        <taxon>Cellvibrionales</taxon>
        <taxon>Halieaceae</taxon>
        <taxon>Pseudohalioglobus</taxon>
    </lineage>
</organism>
<feature type="domain" description="C-type lysozyme inhibitor" evidence="7">
    <location>
        <begin position="90"/>
        <end position="156"/>
    </location>
</feature>
<dbReference type="Pfam" id="PF09864">
    <property type="entry name" value="MliC"/>
    <property type="match status" value="1"/>
</dbReference>
<feature type="transmembrane region" description="Helical" evidence="6">
    <location>
        <begin position="55"/>
        <end position="77"/>
    </location>
</feature>
<evidence type="ECO:0000256" key="4">
    <source>
        <dbReference type="ARBA" id="ARBA00023288"/>
    </source>
</evidence>
<dbReference type="EMBL" id="PKUS01000005">
    <property type="protein sequence ID" value="PLW69601.1"/>
    <property type="molecule type" value="Genomic_DNA"/>
</dbReference>
<dbReference type="Proteomes" id="UP000235005">
    <property type="component" value="Unassembled WGS sequence"/>
</dbReference>
<dbReference type="InterPro" id="IPR036328">
    <property type="entry name" value="MliC_sf"/>
</dbReference>
<keyword evidence="6" id="KW-1133">Transmembrane helix</keyword>
<dbReference type="Gene3D" id="2.40.128.200">
    <property type="match status" value="1"/>
</dbReference>
<dbReference type="OrthoDB" id="26727at2"/>
<keyword evidence="9" id="KW-1185">Reference proteome</keyword>
<gene>
    <name evidence="8" type="ORF">C0039_06205</name>
</gene>
<keyword evidence="4" id="KW-0449">Lipoprotein</keyword>
<protein>
    <recommendedName>
        <fullName evidence="7">C-type lysozyme inhibitor domain-containing protein</fullName>
    </recommendedName>
</protein>
<keyword evidence="3" id="KW-0564">Palmitate</keyword>
<proteinExistence type="predicted"/>
<evidence type="ECO:0000256" key="5">
    <source>
        <dbReference type="SAM" id="MobiDB-lite"/>
    </source>
</evidence>
<evidence type="ECO:0000256" key="1">
    <source>
        <dbReference type="ARBA" id="ARBA00022729"/>
    </source>
</evidence>
<evidence type="ECO:0000256" key="2">
    <source>
        <dbReference type="ARBA" id="ARBA00023136"/>
    </source>
</evidence>
<accession>A0A2N5X546</accession>